<dbReference type="PROSITE" id="PS00050">
    <property type="entry name" value="RIBOSOMAL_L23"/>
    <property type="match status" value="1"/>
</dbReference>
<dbReference type="FunFam" id="3.30.70.330:FF:000001">
    <property type="entry name" value="50S ribosomal protein L23"/>
    <property type="match status" value="1"/>
</dbReference>
<dbReference type="PANTHER" id="PTHR11620">
    <property type="entry name" value="60S RIBOSOMAL PROTEIN L23A"/>
    <property type="match status" value="1"/>
</dbReference>
<dbReference type="EMBL" id="LWAF01000007">
    <property type="protein sequence ID" value="ODN30369.1"/>
    <property type="molecule type" value="Genomic_DNA"/>
</dbReference>
<dbReference type="InterPro" id="IPR012678">
    <property type="entry name" value="Ribosomal_uL23/eL15/eS24_sf"/>
</dbReference>
<comment type="caution">
    <text evidence="8">The sequence shown here is derived from an EMBL/GenBank/DDBJ whole genome shotgun (WGS) entry which is preliminary data.</text>
</comment>
<name>A0A1E3G2A0_9BACT</name>
<protein>
    <recommendedName>
        <fullName evidence="6">Large ribosomal subunit protein uL23</fullName>
    </recommendedName>
</protein>
<dbReference type="Proteomes" id="UP000094570">
    <property type="component" value="Unassembled WGS sequence"/>
</dbReference>
<gene>
    <name evidence="6" type="primary">rplW</name>
    <name evidence="8" type="ORF">A4H02_05825</name>
</gene>
<comment type="subunit">
    <text evidence="6">Part of the 50S ribosomal subunit. Contacts protein L29, and trigger factor when it is bound to the ribosome.</text>
</comment>
<evidence type="ECO:0000313" key="8">
    <source>
        <dbReference type="EMBL" id="ODN30369.1"/>
    </source>
</evidence>
<dbReference type="SUPFAM" id="SSF54189">
    <property type="entry name" value="Ribosomal proteins S24e, L23 and L15e"/>
    <property type="match status" value="1"/>
</dbReference>
<evidence type="ECO:0000256" key="4">
    <source>
        <dbReference type="ARBA" id="ARBA00022980"/>
    </source>
</evidence>
<dbReference type="InterPro" id="IPR001014">
    <property type="entry name" value="Ribosomal_uL23_CS"/>
</dbReference>
<dbReference type="GO" id="GO:0003735">
    <property type="term" value="F:structural constituent of ribosome"/>
    <property type="evidence" value="ECO:0007669"/>
    <property type="project" value="InterPro"/>
</dbReference>
<dbReference type="OrthoDB" id="9793353at2"/>
<dbReference type="GO" id="GO:0005840">
    <property type="term" value="C:ribosome"/>
    <property type="evidence" value="ECO:0007669"/>
    <property type="project" value="UniProtKB-KW"/>
</dbReference>
<organism evidence="8 9">
    <name type="scientific">Fervidobacterium thailandense</name>
    <dbReference type="NCBI Taxonomy" id="1008305"/>
    <lineage>
        <taxon>Bacteria</taxon>
        <taxon>Thermotogati</taxon>
        <taxon>Thermotogota</taxon>
        <taxon>Thermotogae</taxon>
        <taxon>Thermotogales</taxon>
        <taxon>Fervidobacteriaceae</taxon>
        <taxon>Fervidobacterium</taxon>
    </lineage>
</organism>
<comment type="function">
    <text evidence="6">One of the early assembly proteins it binds 23S rRNA. One of the proteins that surrounds the polypeptide exit tunnel on the outside of the ribosome. Forms the main docking site for trigger factor binding to the ribosome.</text>
</comment>
<keyword evidence="9" id="KW-1185">Reference proteome</keyword>
<dbReference type="AlphaFoldDB" id="A0A1E3G2A0"/>
<reference evidence="9" key="1">
    <citation type="submission" date="2016-04" db="EMBL/GenBank/DDBJ databases">
        <title>The genome sequence project of a novel Fervidobacterium isolate from a hot spring in Thailand.</title>
        <authorList>
            <person name="Gonzalez J.M."/>
            <person name="Cuecas A."/>
            <person name="Kanoksilapatham W."/>
        </authorList>
    </citation>
    <scope>NUCLEOTIDE SEQUENCE [LARGE SCALE GENOMIC DNA]</scope>
    <source>
        <strain evidence="9">FC2004</strain>
    </source>
</reference>
<evidence type="ECO:0000313" key="9">
    <source>
        <dbReference type="Proteomes" id="UP000094570"/>
    </source>
</evidence>
<evidence type="ECO:0000256" key="3">
    <source>
        <dbReference type="ARBA" id="ARBA00022884"/>
    </source>
</evidence>
<comment type="similarity">
    <text evidence="1 6 7">Belongs to the universal ribosomal protein uL23 family.</text>
</comment>
<evidence type="ECO:0000256" key="6">
    <source>
        <dbReference type="HAMAP-Rule" id="MF_01369"/>
    </source>
</evidence>
<dbReference type="NCBIfam" id="NF004363">
    <property type="entry name" value="PRK05738.2-4"/>
    <property type="match status" value="1"/>
</dbReference>
<dbReference type="Gene3D" id="3.30.70.330">
    <property type="match status" value="1"/>
</dbReference>
<dbReference type="STRING" id="1008305.A4H02_05825"/>
<keyword evidence="2 6" id="KW-0699">rRNA-binding</keyword>
<evidence type="ECO:0000256" key="1">
    <source>
        <dbReference type="ARBA" id="ARBA00006700"/>
    </source>
</evidence>
<dbReference type="InterPro" id="IPR012677">
    <property type="entry name" value="Nucleotide-bd_a/b_plait_sf"/>
</dbReference>
<dbReference type="HAMAP" id="MF_01369_B">
    <property type="entry name" value="Ribosomal_uL23_B"/>
    <property type="match status" value="1"/>
</dbReference>
<sequence>MRKEYADIIIRPIISEKAMNLRANREYVFEVDKNANKTQIKEAVEKLFNVKVERVNTVIVKPKPKRDLRRGYSAREGYTKEWKKAIVKLAEGYVIKELQA</sequence>
<accession>A0A1E3G2A0</accession>
<dbReference type="GO" id="GO:0006412">
    <property type="term" value="P:translation"/>
    <property type="evidence" value="ECO:0007669"/>
    <property type="project" value="UniProtKB-UniRule"/>
</dbReference>
<dbReference type="Pfam" id="PF00276">
    <property type="entry name" value="Ribosomal_L23"/>
    <property type="match status" value="1"/>
</dbReference>
<keyword evidence="4 6" id="KW-0689">Ribosomal protein</keyword>
<dbReference type="RefSeq" id="WP_069293237.1">
    <property type="nucleotide sequence ID" value="NZ_CP140110.1"/>
</dbReference>
<dbReference type="InterPro" id="IPR013025">
    <property type="entry name" value="Ribosomal_uL23-like"/>
</dbReference>
<dbReference type="GO" id="GO:0019843">
    <property type="term" value="F:rRNA binding"/>
    <property type="evidence" value="ECO:0007669"/>
    <property type="project" value="UniProtKB-UniRule"/>
</dbReference>
<dbReference type="GO" id="GO:1990904">
    <property type="term" value="C:ribonucleoprotein complex"/>
    <property type="evidence" value="ECO:0007669"/>
    <property type="project" value="UniProtKB-KW"/>
</dbReference>
<evidence type="ECO:0000256" key="2">
    <source>
        <dbReference type="ARBA" id="ARBA00022730"/>
    </source>
</evidence>
<evidence type="ECO:0000256" key="5">
    <source>
        <dbReference type="ARBA" id="ARBA00023274"/>
    </source>
</evidence>
<keyword evidence="3 6" id="KW-0694">RNA-binding</keyword>
<proteinExistence type="inferred from homology"/>
<evidence type="ECO:0000256" key="7">
    <source>
        <dbReference type="RuleBase" id="RU003934"/>
    </source>
</evidence>
<keyword evidence="5 6" id="KW-0687">Ribonucleoprotein</keyword>